<name>A0A644VRZ6_9ZZZZ</name>
<organism evidence="1">
    <name type="scientific">bioreactor metagenome</name>
    <dbReference type="NCBI Taxonomy" id="1076179"/>
    <lineage>
        <taxon>unclassified sequences</taxon>
        <taxon>metagenomes</taxon>
        <taxon>ecological metagenomes</taxon>
    </lineage>
</organism>
<accession>A0A644VRZ6</accession>
<evidence type="ECO:0000313" key="1">
    <source>
        <dbReference type="EMBL" id="MPL94169.1"/>
    </source>
</evidence>
<sequence length="509" mass="60066">MCKYENKKSKNSNCIYPKLFEDFEKNKSEFSGYNCSLPIDEDGFCLFHSRNIEWKRENNFISKFISLIEMINHYEEITSAKTKSIKYDFSGFILIGLNNVIDLSDIHFLKYPDFDNAIFYDSLLLNNVDFSQGALFESAKFKESVEIKNSKFALSTTFNNAVFEDSFSCIDTLFAHAVIFSDTIFKKIVSFRKCTFEYLFMFDDVRCTNREYWATFFNLSFKNQSLASFNRTKFEGLVKFENIEFGSDVSFIYSEFNLNENTDPNNFSVNFNNIALNNDATMKFKGRKPFERMFKDEVFFTFNEVIGKIHFENVDFNSMDAGTLKDFKLLEEKDKLIVGNGCVREKINNVHVFISSQDILHTERDFIEKIIREKNDGFVLKQIYLKPEKYENVDKGNTENRIQDEFMNLIDLSEYFILILWNSIGNYSKKEFEYAISNRLEGKNPEKILILNKTNNTDFDEKYRDLSFDVFLSDLKNNGIYIINFSENLTIYRELNLLFNEIEKRYKSK</sequence>
<proteinExistence type="predicted"/>
<comment type="caution">
    <text evidence="1">The sequence shown here is derived from an EMBL/GenBank/DDBJ whole genome shotgun (WGS) entry which is preliminary data.</text>
</comment>
<protein>
    <submittedName>
        <fullName evidence="1">Uncharacterized protein</fullName>
    </submittedName>
</protein>
<dbReference type="EMBL" id="VSSQ01000417">
    <property type="protein sequence ID" value="MPL94169.1"/>
    <property type="molecule type" value="Genomic_DNA"/>
</dbReference>
<gene>
    <name evidence="1" type="ORF">SDC9_40317</name>
</gene>
<dbReference type="AlphaFoldDB" id="A0A644VRZ6"/>
<reference evidence="1" key="1">
    <citation type="submission" date="2019-08" db="EMBL/GenBank/DDBJ databases">
        <authorList>
            <person name="Kucharzyk K."/>
            <person name="Murdoch R.W."/>
            <person name="Higgins S."/>
            <person name="Loffler F."/>
        </authorList>
    </citation>
    <scope>NUCLEOTIDE SEQUENCE</scope>
</reference>